<name>A0A2D2ALK4_9PAPI</name>
<dbReference type="GO" id="GO:0052170">
    <property type="term" value="P:symbiont-mediated suppression of host innate immune response"/>
    <property type="evidence" value="ECO:0007669"/>
    <property type="project" value="UniProtKB-KW"/>
</dbReference>
<keyword evidence="14 16" id="KW-0899">Viral immunoevasion</keyword>
<comment type="subcellular location">
    <subcellularLocation>
        <location evidence="16 17">Host cytoplasm</location>
    </subcellularLocation>
    <subcellularLocation>
        <location evidence="16 17">Host nucleus</location>
    </subcellularLocation>
</comment>
<evidence type="ECO:0000256" key="10">
    <source>
        <dbReference type="ARBA" id="ARBA00023125"/>
    </source>
</evidence>
<evidence type="ECO:0000256" key="5">
    <source>
        <dbReference type="ARBA" id="ARBA00022632"/>
    </source>
</evidence>
<keyword evidence="6 16" id="KW-0479">Metal-binding</keyword>
<dbReference type="GO" id="GO:0003677">
    <property type="term" value="F:DNA binding"/>
    <property type="evidence" value="ECO:0007669"/>
    <property type="project" value="UniProtKB-UniRule"/>
</dbReference>
<evidence type="ECO:0000256" key="6">
    <source>
        <dbReference type="ARBA" id="ARBA00022723"/>
    </source>
</evidence>
<keyword evidence="3 16" id="KW-1048">Host nucleus</keyword>
<evidence type="ECO:0000256" key="17">
    <source>
        <dbReference type="RuleBase" id="RU363123"/>
    </source>
</evidence>
<dbReference type="GO" id="GO:0052150">
    <property type="term" value="P:symbiont-mediated perturbation of host apoptosis"/>
    <property type="evidence" value="ECO:0007669"/>
    <property type="project" value="UniProtKB-KW"/>
</dbReference>
<dbReference type="GO" id="GO:0039648">
    <property type="term" value="P:symbiont-mediated perturbation of host ubiquitin-like protein modification"/>
    <property type="evidence" value="ECO:0007669"/>
    <property type="project" value="UniProtKB-UniRule"/>
</dbReference>
<evidence type="ECO:0000256" key="7">
    <source>
        <dbReference type="ARBA" id="ARBA00022771"/>
    </source>
</evidence>
<comment type="subunit">
    <text evidence="16">Forms homodimers. Interacts with ubiquitin-protein ligase UBE3A/E6-AP; this interaction stimulates UBE3A ubiquitin activity. Interacts with host BAK1.</text>
</comment>
<keyword evidence="8 16" id="KW-0862">Zinc</keyword>
<comment type="caution">
    <text evidence="16">Lacks conserved residue(s) required for the propagation of feature annotation.</text>
</comment>
<feature type="zinc finger region" evidence="16">
    <location>
        <begin position="27"/>
        <end position="63"/>
    </location>
</feature>
<dbReference type="GO" id="GO:0039502">
    <property type="term" value="P:symbiont-mediated suppression of host type I interferon-mediated signaling pathway"/>
    <property type="evidence" value="ECO:0007669"/>
    <property type="project" value="UniProtKB-UniRule"/>
</dbReference>
<dbReference type="InterPro" id="IPR001334">
    <property type="entry name" value="E6"/>
</dbReference>
<organism evidence="18 19">
    <name type="scientific">Gammapapillomavirus 11</name>
    <dbReference type="NCBI Taxonomy" id="1513256"/>
    <lineage>
        <taxon>Viruses</taxon>
        <taxon>Monodnaviria</taxon>
        <taxon>Shotokuvirae</taxon>
        <taxon>Cossaviricota</taxon>
        <taxon>Papovaviricetes</taxon>
        <taxon>Zurhausenvirales</taxon>
        <taxon>Papillomaviridae</taxon>
        <taxon>Firstpapillomavirinae</taxon>
        <taxon>Gammapapillomavirus</taxon>
    </lineage>
</organism>
<dbReference type="GO" id="GO:0006351">
    <property type="term" value="P:DNA-templated transcription"/>
    <property type="evidence" value="ECO:0007669"/>
    <property type="project" value="UniProtKB-UniRule"/>
</dbReference>
<sequence length="143" mass="16842">MDNEFPTTLPAYCATFDISFFDLRMKCIFCKSYVTIVDLALFHEKCLQLLWKDKVCYCCCSRCLCLSAKYEVENFFQCSCKVDILHALLEKPLQDIVIRCYYCYQLLDLSSKFDLISRGKPACLVRGHWRAPCRNCLNRELWL</sequence>
<gene>
    <name evidence="16 18" type="primary">E6</name>
</gene>
<evidence type="ECO:0000313" key="19">
    <source>
        <dbReference type="Proteomes" id="UP000289829"/>
    </source>
</evidence>
<keyword evidence="2 16" id="KW-0244">Early protein</keyword>
<evidence type="ECO:0000256" key="3">
    <source>
        <dbReference type="ARBA" id="ARBA00022562"/>
    </source>
</evidence>
<reference evidence="19" key="1">
    <citation type="submission" date="2017-07" db="EMBL/GenBank/DDBJ databases">
        <title>HPV diversity in WHIM patients.</title>
        <authorList>
            <person name="Pastrana D.V."/>
            <person name="Peretti A."/>
            <person name="Welch N.L."/>
            <person name="Borgogna C."/>
            <person name="Badolato R."/>
            <person name="Gariglio M."/>
            <person name="FitzGerald P.C."/>
            <person name="McIntosh C.E."/>
            <person name="Van Doorslaer K."/>
            <person name="McBride A."/>
            <person name="Bliskovsky V."/>
            <person name="Velez D."/>
            <person name="Cho E."/>
            <person name="Brownell I."/>
            <person name="Liu J.S."/>
            <person name="Gonzalez C.M."/>
            <person name="Maldarelli F."/>
            <person name="Lisco A."/>
            <person name="Androphy E.J."/>
            <person name="Uldrick T.S."/>
            <person name="Yarchoan R."/>
            <person name="Dvoretzky I."/>
            <person name="Holland S.M."/>
            <person name="Freeman A.F."/>
            <person name="Murphy P.M."/>
            <person name="McDermott D.H."/>
            <person name="Buck C.B."/>
        </authorList>
    </citation>
    <scope>NUCLEOTIDE SEQUENCE [LARGE SCALE GENOMIC DNA]</scope>
</reference>
<evidence type="ECO:0000256" key="1">
    <source>
        <dbReference type="ARBA" id="ARBA00006346"/>
    </source>
</evidence>
<keyword evidence="15 16" id="KW-1119">Modulation of host cell apoptosis by virus</keyword>
<feature type="zinc finger region" evidence="16">
    <location>
        <begin position="100"/>
        <end position="136"/>
    </location>
</feature>
<dbReference type="InterPro" id="IPR038575">
    <property type="entry name" value="E6_sf"/>
</dbReference>
<keyword evidence="7 16" id="KW-0863">Zinc-finger</keyword>
<dbReference type="GO" id="GO:0008270">
    <property type="term" value="F:zinc ion binding"/>
    <property type="evidence" value="ECO:0007669"/>
    <property type="project" value="UniProtKB-KW"/>
</dbReference>
<comment type="similarity">
    <text evidence="1 16 17">Belongs to the papillomaviridae E6 protein family.</text>
</comment>
<evidence type="ECO:0000256" key="11">
    <source>
        <dbReference type="ARBA" id="ARBA00023159"/>
    </source>
</evidence>
<dbReference type="GO" id="GO:0042025">
    <property type="term" value="C:host cell nucleus"/>
    <property type="evidence" value="ECO:0007669"/>
    <property type="project" value="UniProtKB-SubCell"/>
</dbReference>
<evidence type="ECO:0000256" key="4">
    <source>
        <dbReference type="ARBA" id="ARBA00022581"/>
    </source>
</evidence>
<keyword evidence="12 16" id="KW-0804">Transcription</keyword>
<dbReference type="Proteomes" id="UP000289829">
    <property type="component" value="Segment"/>
</dbReference>
<keyword evidence="10 16" id="KW-0238">DNA-binding</keyword>
<evidence type="ECO:0000313" key="18">
    <source>
        <dbReference type="EMBL" id="ATQ38338.1"/>
    </source>
</evidence>
<evidence type="ECO:0000256" key="9">
    <source>
        <dbReference type="ARBA" id="ARBA00023015"/>
    </source>
</evidence>
<keyword evidence="5 16" id="KW-1090">Inhibition of host innate immune response by virus</keyword>
<dbReference type="SUPFAM" id="SSF161229">
    <property type="entry name" value="E6 C-terminal domain-like"/>
    <property type="match status" value="2"/>
</dbReference>
<dbReference type="Gene3D" id="3.30.240.40">
    <property type="entry name" value="E6 early regulatory protein"/>
    <property type="match status" value="2"/>
</dbReference>
<dbReference type="HAMAP" id="MF_04006">
    <property type="entry name" value="HPV_E6"/>
    <property type="match status" value="1"/>
</dbReference>
<evidence type="ECO:0000256" key="13">
    <source>
        <dbReference type="ARBA" id="ARBA00023200"/>
    </source>
</evidence>
<evidence type="ECO:0000256" key="8">
    <source>
        <dbReference type="ARBA" id="ARBA00022833"/>
    </source>
</evidence>
<evidence type="ECO:0000256" key="14">
    <source>
        <dbReference type="ARBA" id="ARBA00023280"/>
    </source>
</evidence>
<keyword evidence="11 16" id="KW-0010">Activator</keyword>
<accession>A0A2D2ALK4</accession>
<evidence type="ECO:0000256" key="16">
    <source>
        <dbReference type="HAMAP-Rule" id="MF_04006"/>
    </source>
</evidence>
<evidence type="ECO:0000256" key="12">
    <source>
        <dbReference type="ARBA" id="ARBA00023163"/>
    </source>
</evidence>
<evidence type="ECO:0000256" key="15">
    <source>
        <dbReference type="ARBA" id="ARBA00023323"/>
    </source>
</evidence>
<dbReference type="GO" id="GO:0030430">
    <property type="term" value="C:host cell cytoplasm"/>
    <property type="evidence" value="ECO:0007669"/>
    <property type="project" value="UniProtKB-SubCell"/>
</dbReference>
<keyword evidence="13 16" id="KW-1035">Host cytoplasm</keyword>
<protein>
    <recommendedName>
        <fullName evidence="16 17">Protein E6</fullName>
    </recommendedName>
</protein>
<keyword evidence="9 16" id="KW-0805">Transcription regulation</keyword>
<keyword evidence="4 16" id="KW-0945">Host-virus interaction</keyword>
<dbReference type="GO" id="GO:0006355">
    <property type="term" value="P:regulation of DNA-templated transcription"/>
    <property type="evidence" value="ECO:0007669"/>
    <property type="project" value="UniProtKB-UniRule"/>
</dbReference>
<comment type="function">
    <text evidence="16">Plays a major role in the induction and maintenance of cellular transformation. E6 associates with host UBE3A/E6-AP ubiquitin-protein ligase and modulates its activity. Protects host keratinocytes from apoptosis by mediating the degradation of host BAK1. May also inhibit host immune response.</text>
</comment>
<proteinExistence type="inferred from homology"/>
<evidence type="ECO:0000256" key="2">
    <source>
        <dbReference type="ARBA" id="ARBA00022518"/>
    </source>
</evidence>
<dbReference type="Pfam" id="PF00518">
    <property type="entry name" value="E6"/>
    <property type="match status" value="1"/>
</dbReference>
<dbReference type="EMBL" id="MF588714">
    <property type="protein sequence ID" value="ATQ38338.1"/>
    <property type="molecule type" value="Genomic_DNA"/>
</dbReference>